<evidence type="ECO:0000256" key="2">
    <source>
        <dbReference type="ARBA" id="ARBA00005675"/>
    </source>
</evidence>
<dbReference type="InterPro" id="IPR006068">
    <property type="entry name" value="ATPase_P-typ_cation-transptr_C"/>
</dbReference>
<dbReference type="Gene3D" id="3.40.50.1000">
    <property type="entry name" value="HAD superfamily/HAD-like"/>
    <property type="match status" value="1"/>
</dbReference>
<dbReference type="FunFam" id="3.40.50.1000:FF:000028">
    <property type="entry name" value="Calcium-transporting P-type ATPase, putative"/>
    <property type="match status" value="1"/>
</dbReference>
<reference evidence="22" key="1">
    <citation type="submission" date="2019-02" db="EMBL/GenBank/DDBJ databases">
        <title>Draft genome sequence of Enterococcus sp. Gos25-1.</title>
        <authorList>
            <person name="Tanaka N."/>
            <person name="Shiwa Y."/>
            <person name="Fujita N."/>
        </authorList>
    </citation>
    <scope>NUCLEOTIDE SEQUENCE [LARGE SCALE GENOMIC DNA]</scope>
    <source>
        <strain evidence="22">Gos25-1</strain>
    </source>
</reference>
<dbReference type="InterPro" id="IPR023298">
    <property type="entry name" value="ATPase_P-typ_TM_dom_sf"/>
</dbReference>
<keyword evidence="16" id="KW-0406">Ion transport</keyword>
<comment type="similarity">
    <text evidence="2">Belongs to the cation transport ATPase (P-type) (TC 3.A.3) family. Type IIA subfamily.</text>
</comment>
<keyword evidence="13" id="KW-0460">Magnesium</keyword>
<dbReference type="InterPro" id="IPR059000">
    <property type="entry name" value="ATPase_P-type_domA"/>
</dbReference>
<feature type="transmembrane region" description="Helical" evidence="19">
    <location>
        <begin position="251"/>
        <end position="270"/>
    </location>
</feature>
<dbReference type="Proteomes" id="UP000290567">
    <property type="component" value="Unassembled WGS sequence"/>
</dbReference>
<dbReference type="PRINTS" id="PR00119">
    <property type="entry name" value="CATATPASE"/>
</dbReference>
<feature type="transmembrane region" description="Helical" evidence="19">
    <location>
        <begin position="870"/>
        <end position="892"/>
    </location>
</feature>
<dbReference type="SFLD" id="SFLDF00027">
    <property type="entry name" value="p-type_atpase"/>
    <property type="match status" value="1"/>
</dbReference>
<name>A0A4P5PFC3_9ENTE</name>
<dbReference type="GO" id="GO:0046872">
    <property type="term" value="F:metal ion binding"/>
    <property type="evidence" value="ECO:0007669"/>
    <property type="project" value="UniProtKB-KW"/>
</dbReference>
<dbReference type="Pfam" id="PF00690">
    <property type="entry name" value="Cation_ATPase_N"/>
    <property type="match status" value="1"/>
</dbReference>
<evidence type="ECO:0000256" key="13">
    <source>
        <dbReference type="ARBA" id="ARBA00022842"/>
    </source>
</evidence>
<evidence type="ECO:0000256" key="18">
    <source>
        <dbReference type="ARBA" id="ARBA00048694"/>
    </source>
</evidence>
<keyword evidence="9" id="KW-0479">Metal-binding</keyword>
<dbReference type="InterPro" id="IPR008250">
    <property type="entry name" value="ATPase_P-typ_transduc_dom_A_sf"/>
</dbReference>
<dbReference type="SUPFAM" id="SSF81660">
    <property type="entry name" value="Metal cation-transporting ATPase, ATP-binding domain N"/>
    <property type="match status" value="1"/>
</dbReference>
<dbReference type="InterPro" id="IPR018303">
    <property type="entry name" value="ATPase_P-typ_P_site"/>
</dbReference>
<accession>A0A4P5PFC3</accession>
<evidence type="ECO:0000256" key="1">
    <source>
        <dbReference type="ARBA" id="ARBA00004651"/>
    </source>
</evidence>
<evidence type="ECO:0000259" key="20">
    <source>
        <dbReference type="SMART" id="SM00831"/>
    </source>
</evidence>
<evidence type="ECO:0000256" key="6">
    <source>
        <dbReference type="ARBA" id="ARBA00022553"/>
    </source>
</evidence>
<dbReference type="FunFam" id="3.40.1110.10:FF:000053">
    <property type="entry name" value="Cation-transporting ATPase, E1-E2 family"/>
    <property type="match status" value="1"/>
</dbReference>
<evidence type="ECO:0000256" key="4">
    <source>
        <dbReference type="ARBA" id="ARBA00022448"/>
    </source>
</evidence>
<dbReference type="PROSITE" id="PS00154">
    <property type="entry name" value="ATPASE_E1_E2"/>
    <property type="match status" value="1"/>
</dbReference>
<evidence type="ECO:0000256" key="10">
    <source>
        <dbReference type="ARBA" id="ARBA00022741"/>
    </source>
</evidence>
<keyword evidence="4" id="KW-0813">Transport</keyword>
<dbReference type="SMART" id="SM00831">
    <property type="entry name" value="Cation_ATPase_N"/>
    <property type="match status" value="1"/>
</dbReference>
<dbReference type="InterPro" id="IPR044492">
    <property type="entry name" value="P_typ_ATPase_HD_dom"/>
</dbReference>
<keyword evidence="7" id="KW-0109">Calcium transport</keyword>
<dbReference type="InterPro" id="IPR023214">
    <property type="entry name" value="HAD_sf"/>
</dbReference>
<dbReference type="SUPFAM" id="SSF81665">
    <property type="entry name" value="Calcium ATPase, transmembrane domain M"/>
    <property type="match status" value="1"/>
</dbReference>
<evidence type="ECO:0000256" key="7">
    <source>
        <dbReference type="ARBA" id="ARBA00022568"/>
    </source>
</evidence>
<dbReference type="InterPro" id="IPR001757">
    <property type="entry name" value="P_typ_ATPase"/>
</dbReference>
<evidence type="ECO:0000256" key="11">
    <source>
        <dbReference type="ARBA" id="ARBA00022837"/>
    </source>
</evidence>
<dbReference type="SUPFAM" id="SSF81653">
    <property type="entry name" value="Calcium ATPase, transduction domain A"/>
    <property type="match status" value="1"/>
</dbReference>
<dbReference type="Pfam" id="PF00689">
    <property type="entry name" value="Cation_ATPase_C"/>
    <property type="match status" value="1"/>
</dbReference>
<proteinExistence type="inferred from homology"/>
<protein>
    <recommendedName>
        <fullName evidence="3">P-type Ca(2+) transporter</fullName>
        <ecNumber evidence="3">7.2.2.10</ecNumber>
    </recommendedName>
</protein>
<comment type="caution">
    <text evidence="21">The sequence shown here is derived from an EMBL/GenBank/DDBJ whole genome shotgun (WGS) entry which is preliminary data.</text>
</comment>
<keyword evidence="5" id="KW-1003">Cell membrane</keyword>
<dbReference type="CDD" id="cd02089">
    <property type="entry name" value="P-type_ATPase_Ca_prok"/>
    <property type="match status" value="1"/>
</dbReference>
<feature type="transmembrane region" description="Helical" evidence="19">
    <location>
        <begin position="837"/>
        <end position="858"/>
    </location>
</feature>
<evidence type="ECO:0000313" key="21">
    <source>
        <dbReference type="EMBL" id="GCF95081.1"/>
    </source>
</evidence>
<keyword evidence="14" id="KW-1278">Translocase</keyword>
<evidence type="ECO:0000256" key="19">
    <source>
        <dbReference type="SAM" id="Phobius"/>
    </source>
</evidence>
<dbReference type="GO" id="GO:0005886">
    <property type="term" value="C:plasma membrane"/>
    <property type="evidence" value="ECO:0007669"/>
    <property type="project" value="UniProtKB-SubCell"/>
</dbReference>
<dbReference type="EC" id="7.2.2.10" evidence="3"/>
<dbReference type="PANTHER" id="PTHR42861">
    <property type="entry name" value="CALCIUM-TRANSPORTING ATPASE"/>
    <property type="match status" value="1"/>
</dbReference>
<evidence type="ECO:0000256" key="17">
    <source>
        <dbReference type="ARBA" id="ARBA00023136"/>
    </source>
</evidence>
<feature type="transmembrane region" description="Helical" evidence="19">
    <location>
        <begin position="681"/>
        <end position="703"/>
    </location>
</feature>
<evidence type="ECO:0000256" key="5">
    <source>
        <dbReference type="ARBA" id="ARBA00022475"/>
    </source>
</evidence>
<dbReference type="Pfam" id="PF00122">
    <property type="entry name" value="E1-E2_ATPase"/>
    <property type="match status" value="1"/>
</dbReference>
<dbReference type="SUPFAM" id="SSF56784">
    <property type="entry name" value="HAD-like"/>
    <property type="match status" value="1"/>
</dbReference>
<dbReference type="InterPro" id="IPR036412">
    <property type="entry name" value="HAD-like_sf"/>
</dbReference>
<dbReference type="Gene3D" id="2.70.150.10">
    <property type="entry name" value="Calcium-transporting ATPase, cytoplasmic transduction domain A"/>
    <property type="match status" value="1"/>
</dbReference>
<dbReference type="SFLD" id="SFLDS00003">
    <property type="entry name" value="Haloacid_Dehalogenase"/>
    <property type="match status" value="1"/>
</dbReference>
<dbReference type="AlphaFoldDB" id="A0A4P5PFC3"/>
<keyword evidence="11" id="KW-0106">Calcium</keyword>
<dbReference type="GO" id="GO:0005388">
    <property type="term" value="F:P-type calcium transporter activity"/>
    <property type="evidence" value="ECO:0007669"/>
    <property type="project" value="UniProtKB-EC"/>
</dbReference>
<dbReference type="Gene3D" id="1.20.1110.10">
    <property type="entry name" value="Calcium-transporting ATPase, transmembrane domain"/>
    <property type="match status" value="1"/>
</dbReference>
<feature type="transmembrane region" description="Helical" evidence="19">
    <location>
        <begin position="62"/>
        <end position="81"/>
    </location>
</feature>
<dbReference type="InterPro" id="IPR023299">
    <property type="entry name" value="ATPase_P-typ_cyto_dom_N"/>
</dbReference>
<keyword evidence="22" id="KW-1185">Reference proteome</keyword>
<evidence type="ECO:0000256" key="12">
    <source>
        <dbReference type="ARBA" id="ARBA00022840"/>
    </source>
</evidence>
<comment type="catalytic activity">
    <reaction evidence="18">
        <text>Ca(2+)(in) + ATP + H2O = Ca(2+)(out) + ADP + phosphate + H(+)</text>
        <dbReference type="Rhea" id="RHEA:18105"/>
        <dbReference type="ChEBI" id="CHEBI:15377"/>
        <dbReference type="ChEBI" id="CHEBI:15378"/>
        <dbReference type="ChEBI" id="CHEBI:29108"/>
        <dbReference type="ChEBI" id="CHEBI:30616"/>
        <dbReference type="ChEBI" id="CHEBI:43474"/>
        <dbReference type="ChEBI" id="CHEBI:456216"/>
        <dbReference type="EC" id="7.2.2.10"/>
    </reaction>
</comment>
<sequence>MTEQQKNLAFYALNTEDVLAEVASAPMGLSAKEAQIRLDQFGKNELAEGKKKSLLVKFAEQFKDFMILVLLAAAIISAIVSHEVVDSIIILLVVVINAIMGVFQESKAEQAIEALKQMSTPNANVLRDGHTLSIKSDELVPGDIVLLEAGDVVPADLRLLEAASLKIEEAALTGESVPVEKLLTVLPAGDVGIGDRVNMAFSNSNVTYGRGKGVVVNTGMSTEVGKIADMLAQADETETPLKNNLNELGKFLTIAIIVIAVIMFVVGTVINGTSFVDMLLTSISLAVAAIPEGLPAIVTIILALGTQVMAKRNSVIRKLPAVETLGSTDIIASDKTGTLTLNQMTVEKLYYDFHQVSANAPIDLTNKALLIMNYANDTKVAQDGSLIGDPTETALVQFGLDHQLDLQKCLEQERRVGELPFDSERKLMSTVHELANGKYFVAVKGAPDVLIERTTRVLSQGQELPMTPQQRKEILFNNTDMAKQALRVLAMGYKYLDELPAELTSEELENDLIFAGLVGMIDPERKEAAEAVRLAKSAGVRPIMITGDHKDTAEAIAVRLGIIRAGNNQAVLTGAELNEMTDKEFAEQVYDYSVYARVSPEHKVRIVKAWQKEGKVVAMTGDGVNDAPSLKQADIGIGMGITGTEVSKGASDMVLADDNFATIVVAVEEGRKVFSNIQKTVQYLLAANLGEVLTLFIATLFAWDTLLPIHLLWINLVTDTFPAIALGMEPAEKDLMSHKPRGRNSNLFSGGVFSSIVYQGILEGGITLFVYWFALQYPAHTAMNMPGLSTQALYTLQHADALTMCFATLGFMQLFHAFNVKSVKQSIFKVGPFRNKAFNWAILLSFALMGVIIIVPGLNDIFRVATLNVSQWATVAAASFSIIPIVEVVKLIQRKAETSQEKEQHLSVEN</sequence>
<dbReference type="GO" id="GO:0005524">
    <property type="term" value="F:ATP binding"/>
    <property type="evidence" value="ECO:0007669"/>
    <property type="project" value="UniProtKB-KW"/>
</dbReference>
<evidence type="ECO:0000256" key="3">
    <source>
        <dbReference type="ARBA" id="ARBA00012790"/>
    </source>
</evidence>
<feature type="transmembrane region" description="Helical" evidence="19">
    <location>
        <begin position="87"/>
        <end position="103"/>
    </location>
</feature>
<evidence type="ECO:0000256" key="9">
    <source>
        <dbReference type="ARBA" id="ARBA00022723"/>
    </source>
</evidence>
<dbReference type="FunFam" id="1.20.1110.10:FF:000065">
    <property type="entry name" value="Sarcoplasmic/endoplasmic reticulum calcium ATPase 1"/>
    <property type="match status" value="1"/>
</dbReference>
<dbReference type="FunFam" id="2.70.150.10:FF:000016">
    <property type="entry name" value="Calcium-transporting P-type ATPase putative"/>
    <property type="match status" value="1"/>
</dbReference>
<keyword evidence="17 19" id="KW-0472">Membrane</keyword>
<dbReference type="NCBIfam" id="TIGR01494">
    <property type="entry name" value="ATPase_P-type"/>
    <property type="match status" value="3"/>
</dbReference>
<dbReference type="SFLD" id="SFLDG00002">
    <property type="entry name" value="C1.7:_P-type_atpase_like"/>
    <property type="match status" value="1"/>
</dbReference>
<evidence type="ECO:0000256" key="8">
    <source>
        <dbReference type="ARBA" id="ARBA00022692"/>
    </source>
</evidence>
<dbReference type="InterPro" id="IPR004014">
    <property type="entry name" value="ATPase_P-typ_cation-transptr_N"/>
</dbReference>
<keyword evidence="15 19" id="KW-1133">Transmembrane helix</keyword>
<comment type="subcellular location">
    <subcellularLocation>
        <location evidence="1">Cell membrane</location>
        <topology evidence="1">Multi-pass membrane protein</topology>
    </subcellularLocation>
</comment>
<dbReference type="OrthoDB" id="9760364at2"/>
<evidence type="ECO:0000256" key="16">
    <source>
        <dbReference type="ARBA" id="ARBA00023065"/>
    </source>
</evidence>
<dbReference type="RefSeq" id="WP_146623483.1">
    <property type="nucleotide sequence ID" value="NZ_BJCC01000027.1"/>
</dbReference>
<feature type="transmembrane region" description="Helical" evidence="19">
    <location>
        <begin position="282"/>
        <end position="304"/>
    </location>
</feature>
<dbReference type="GO" id="GO:0016887">
    <property type="term" value="F:ATP hydrolysis activity"/>
    <property type="evidence" value="ECO:0007669"/>
    <property type="project" value="InterPro"/>
</dbReference>
<evidence type="ECO:0000256" key="15">
    <source>
        <dbReference type="ARBA" id="ARBA00022989"/>
    </source>
</evidence>
<gene>
    <name evidence="21" type="ORF">NRIC_29720</name>
</gene>
<evidence type="ECO:0000256" key="14">
    <source>
        <dbReference type="ARBA" id="ARBA00022967"/>
    </source>
</evidence>
<keyword evidence="12" id="KW-0067">ATP-binding</keyword>
<feature type="transmembrane region" description="Helical" evidence="19">
    <location>
        <begin position="747"/>
        <end position="774"/>
    </location>
</feature>
<keyword evidence="10" id="KW-0547">Nucleotide-binding</keyword>
<dbReference type="PRINTS" id="PR00120">
    <property type="entry name" value="HATPASE"/>
</dbReference>
<keyword evidence="6" id="KW-0597">Phosphoprotein</keyword>
<feature type="domain" description="Cation-transporting P-type ATPase N-terminal" evidence="20">
    <location>
        <begin position="9"/>
        <end position="82"/>
    </location>
</feature>
<organism evidence="21 22">
    <name type="scientific">Enterococcus florum</name>
    <dbReference type="NCBI Taxonomy" id="2480627"/>
    <lineage>
        <taxon>Bacteria</taxon>
        <taxon>Bacillati</taxon>
        <taxon>Bacillota</taxon>
        <taxon>Bacilli</taxon>
        <taxon>Lactobacillales</taxon>
        <taxon>Enterococcaceae</taxon>
        <taxon>Enterococcus</taxon>
    </lineage>
</organism>
<dbReference type="Pfam" id="PF13246">
    <property type="entry name" value="Cation_ATPase"/>
    <property type="match status" value="1"/>
</dbReference>
<dbReference type="Gene3D" id="3.40.1110.10">
    <property type="entry name" value="Calcium-transporting ATPase, cytoplasmic domain N"/>
    <property type="match status" value="1"/>
</dbReference>
<dbReference type="GO" id="GO:0140352">
    <property type="term" value="P:export from cell"/>
    <property type="evidence" value="ECO:0007669"/>
    <property type="project" value="UniProtKB-ARBA"/>
</dbReference>
<dbReference type="EMBL" id="BJCC01000027">
    <property type="protein sequence ID" value="GCF95081.1"/>
    <property type="molecule type" value="Genomic_DNA"/>
</dbReference>
<keyword evidence="8 19" id="KW-0812">Transmembrane</keyword>
<evidence type="ECO:0000313" key="22">
    <source>
        <dbReference type="Proteomes" id="UP000290567"/>
    </source>
</evidence>